<organism evidence="8 9">
    <name type="scientific">Trichostrongylus colubriformis</name>
    <name type="common">Black scour worm</name>
    <dbReference type="NCBI Taxonomy" id="6319"/>
    <lineage>
        <taxon>Eukaryota</taxon>
        <taxon>Metazoa</taxon>
        <taxon>Ecdysozoa</taxon>
        <taxon>Nematoda</taxon>
        <taxon>Chromadorea</taxon>
        <taxon>Rhabditida</taxon>
        <taxon>Rhabditina</taxon>
        <taxon>Rhabditomorpha</taxon>
        <taxon>Strongyloidea</taxon>
        <taxon>Trichostrongylidae</taxon>
        <taxon>Trichostrongylus</taxon>
    </lineage>
</organism>
<evidence type="ECO:0000256" key="2">
    <source>
        <dbReference type="ARBA" id="ARBA00022692"/>
    </source>
</evidence>
<proteinExistence type="predicted"/>
<dbReference type="EMBL" id="WIXE01003569">
    <property type="protein sequence ID" value="KAK5983816.1"/>
    <property type="molecule type" value="Genomic_DNA"/>
</dbReference>
<feature type="domain" description="Dendritic cell-specific transmembrane protein-like" evidence="7">
    <location>
        <begin position="1"/>
        <end position="91"/>
    </location>
</feature>
<dbReference type="PANTHER" id="PTHR21041">
    <property type="entry name" value="DENDRITIC CELL-SPECIFIC TRANSMEMBRANE PROTEIN"/>
    <property type="match status" value="1"/>
</dbReference>
<accession>A0AAN8FQI8</accession>
<evidence type="ECO:0000256" key="5">
    <source>
        <dbReference type="SAM" id="MobiDB-lite"/>
    </source>
</evidence>
<keyword evidence="2 6" id="KW-0812">Transmembrane</keyword>
<dbReference type="Proteomes" id="UP001331761">
    <property type="component" value="Unassembled WGS sequence"/>
</dbReference>
<feature type="compositionally biased region" description="Acidic residues" evidence="5">
    <location>
        <begin position="196"/>
        <end position="210"/>
    </location>
</feature>
<keyword evidence="3 6" id="KW-1133">Transmembrane helix</keyword>
<evidence type="ECO:0000313" key="8">
    <source>
        <dbReference type="EMBL" id="KAK5983816.1"/>
    </source>
</evidence>
<keyword evidence="9" id="KW-1185">Reference proteome</keyword>
<evidence type="ECO:0000313" key="9">
    <source>
        <dbReference type="Proteomes" id="UP001331761"/>
    </source>
</evidence>
<name>A0AAN8FQI8_TRICO</name>
<comment type="caution">
    <text evidence="8">The sequence shown here is derived from an EMBL/GenBank/DDBJ whole genome shotgun (WGS) entry which is preliminary data.</text>
</comment>
<dbReference type="InterPro" id="IPR012858">
    <property type="entry name" value="DC_STAMP-like"/>
</dbReference>
<dbReference type="Pfam" id="PF07782">
    <property type="entry name" value="DC_STAMP"/>
    <property type="match status" value="1"/>
</dbReference>
<feature type="non-terminal residue" evidence="8">
    <location>
        <position position="1"/>
    </location>
</feature>
<protein>
    <recommendedName>
        <fullName evidence="7">Dendritic cell-specific transmembrane protein-like domain-containing protein</fullName>
    </recommendedName>
</protein>
<evidence type="ECO:0000256" key="4">
    <source>
        <dbReference type="ARBA" id="ARBA00023136"/>
    </source>
</evidence>
<dbReference type="GO" id="GO:0016020">
    <property type="term" value="C:membrane"/>
    <property type="evidence" value="ECO:0007669"/>
    <property type="project" value="UniProtKB-SubCell"/>
</dbReference>
<reference evidence="8 9" key="1">
    <citation type="submission" date="2019-10" db="EMBL/GenBank/DDBJ databases">
        <title>Assembly and Annotation for the nematode Trichostrongylus colubriformis.</title>
        <authorList>
            <person name="Martin J."/>
        </authorList>
    </citation>
    <scope>NUCLEOTIDE SEQUENCE [LARGE SCALE GENOMIC DNA]</scope>
    <source>
        <strain evidence="8">G859</strain>
        <tissue evidence="8">Whole worm</tissue>
    </source>
</reference>
<evidence type="ECO:0000256" key="3">
    <source>
        <dbReference type="ARBA" id="ARBA00022989"/>
    </source>
</evidence>
<dbReference type="PANTHER" id="PTHR21041:SF9">
    <property type="entry name" value="DENDRITIC CELL-SPECIFIC TRANSMEMBRANE PROTEIN-LIKE DOMAIN-CONTAINING PROTEIN"/>
    <property type="match status" value="1"/>
</dbReference>
<comment type="subcellular location">
    <subcellularLocation>
        <location evidence="1">Membrane</location>
        <topology evidence="1">Multi-pass membrane protein</topology>
    </subcellularLocation>
</comment>
<sequence>VAGKGESAKMMRSIQEVFSPLTSDIRERDDRWRECFVSPSEPDKNTFWTIILMFIAAVFLCLFQAWMSRQTLALADYFFPDRVRPRALMLYNRILQDRKNVLGAMMNEQKKQLADDQMAGREAIVRRGMQSRGFIRVNCSICNAYDLRVADESNTRLCVMCGAYYCIQCFCLRRYCKECQHDMQLIDRVELYYEDLTDDEESEEDEEVAEEASNASPI</sequence>
<evidence type="ECO:0000256" key="1">
    <source>
        <dbReference type="ARBA" id="ARBA00004141"/>
    </source>
</evidence>
<keyword evidence="4 6" id="KW-0472">Membrane</keyword>
<dbReference type="AlphaFoldDB" id="A0AAN8FQI8"/>
<evidence type="ECO:0000256" key="6">
    <source>
        <dbReference type="SAM" id="Phobius"/>
    </source>
</evidence>
<feature type="region of interest" description="Disordered" evidence="5">
    <location>
        <begin position="196"/>
        <end position="218"/>
    </location>
</feature>
<gene>
    <name evidence="8" type="ORF">GCK32_016480</name>
</gene>
<evidence type="ECO:0000259" key="7">
    <source>
        <dbReference type="Pfam" id="PF07782"/>
    </source>
</evidence>
<dbReference type="InterPro" id="IPR051856">
    <property type="entry name" value="CSR-E3_Ligase_Protein"/>
</dbReference>
<feature type="transmembrane region" description="Helical" evidence="6">
    <location>
        <begin position="47"/>
        <end position="67"/>
    </location>
</feature>